<organism evidence="9 10">
    <name type="scientific">Silurus asotus</name>
    <name type="common">Amur catfish</name>
    <name type="synonym">Parasilurus asotus</name>
    <dbReference type="NCBI Taxonomy" id="30991"/>
    <lineage>
        <taxon>Eukaryota</taxon>
        <taxon>Metazoa</taxon>
        <taxon>Chordata</taxon>
        <taxon>Craniata</taxon>
        <taxon>Vertebrata</taxon>
        <taxon>Euteleostomi</taxon>
        <taxon>Actinopterygii</taxon>
        <taxon>Neopterygii</taxon>
        <taxon>Teleostei</taxon>
        <taxon>Ostariophysi</taxon>
        <taxon>Siluriformes</taxon>
        <taxon>Siluridae</taxon>
        <taxon>Silurus</taxon>
    </lineage>
</organism>
<dbReference type="GO" id="GO:0045944">
    <property type="term" value="P:positive regulation of transcription by RNA polymerase II"/>
    <property type="evidence" value="ECO:0007669"/>
    <property type="project" value="TreeGrafter"/>
</dbReference>
<dbReference type="Pfam" id="PF12796">
    <property type="entry name" value="Ank_2"/>
    <property type="match status" value="1"/>
</dbReference>
<evidence type="ECO:0000256" key="2">
    <source>
        <dbReference type="ARBA" id="ARBA00022737"/>
    </source>
</evidence>
<dbReference type="Gene3D" id="1.25.40.20">
    <property type="entry name" value="Ankyrin repeat-containing domain"/>
    <property type="match status" value="1"/>
</dbReference>
<feature type="repeat" description="ANK" evidence="7">
    <location>
        <begin position="60"/>
        <end position="92"/>
    </location>
</feature>
<sequence>MRPAPYRGHYMCETGGFGSQRGKMSLVDLGKRLLEAARNGEDEEVRKLMANGAPFTTDWLGASPLHLAAQFGHRSTAEVLLRAGICKDARTKVDRTPLHMAAKEGHELIVDLLIRNGADVNAKDMLKMTALHWATQHGHHGVVQLLLKHGADVHALSKFDKSPFDIALDIQHVELANLLQEGMQKQVNRNAESSIAPQFIIQGGVINIAELVKPHTGNSEDAVAVSTLDQQVMSDNGQRVVTIVTDQQGHLQTRLTQPLYVTMQNGRQVLAVPSGQFTQESVEEEAEPPVRRRKIEVVSSNHIDTRDTEQLQRRLAEANMAAQLYRQQLLQKEQEAEEYRMQLEAISERVITQEGECVEEKQEEAEEEVVLLADGDVMLNTEEIDSTADIS</sequence>
<dbReference type="PROSITE" id="PS50088">
    <property type="entry name" value="ANK_REPEAT"/>
    <property type="match status" value="3"/>
</dbReference>
<dbReference type="PROSITE" id="PS50297">
    <property type="entry name" value="ANK_REP_REGION"/>
    <property type="match status" value="3"/>
</dbReference>
<feature type="repeat" description="ANK" evidence="7">
    <location>
        <begin position="126"/>
        <end position="158"/>
    </location>
</feature>
<evidence type="ECO:0000256" key="1">
    <source>
        <dbReference type="ARBA" id="ARBA00004123"/>
    </source>
</evidence>
<dbReference type="Pfam" id="PF00023">
    <property type="entry name" value="Ank"/>
    <property type="match status" value="1"/>
</dbReference>
<keyword evidence="4 7" id="KW-0040">ANK repeat</keyword>
<dbReference type="PANTHER" id="PTHR24193:SF130">
    <property type="entry name" value="GA REPEAT BINDING PROTEIN, BETA 2A"/>
    <property type="match status" value="1"/>
</dbReference>
<dbReference type="GO" id="GO:0000976">
    <property type="term" value="F:transcription cis-regulatory region binding"/>
    <property type="evidence" value="ECO:0007669"/>
    <property type="project" value="TreeGrafter"/>
</dbReference>
<dbReference type="PANTHER" id="PTHR24193">
    <property type="entry name" value="ANKYRIN REPEAT PROTEIN"/>
    <property type="match status" value="1"/>
</dbReference>
<keyword evidence="2" id="KW-0677">Repeat</keyword>
<keyword evidence="10" id="KW-1185">Reference proteome</keyword>
<evidence type="ECO:0000256" key="7">
    <source>
        <dbReference type="PROSITE-ProRule" id="PRU00023"/>
    </source>
</evidence>
<evidence type="ECO:0000256" key="5">
    <source>
        <dbReference type="ARBA" id="ARBA00023163"/>
    </source>
</evidence>
<proteinExistence type="predicted"/>
<dbReference type="InterPro" id="IPR002110">
    <property type="entry name" value="Ankyrin_rpt"/>
</dbReference>
<evidence type="ECO:0000256" key="8">
    <source>
        <dbReference type="SAM" id="Coils"/>
    </source>
</evidence>
<evidence type="ECO:0000313" key="9">
    <source>
        <dbReference type="EMBL" id="KAI5607245.1"/>
    </source>
</evidence>
<evidence type="ECO:0000256" key="4">
    <source>
        <dbReference type="ARBA" id="ARBA00023043"/>
    </source>
</evidence>
<evidence type="ECO:0000256" key="6">
    <source>
        <dbReference type="ARBA" id="ARBA00023242"/>
    </source>
</evidence>
<dbReference type="FunFam" id="1.25.40.20:FF:000025">
    <property type="entry name" value="GA-binding protein subunit beta-1 isoform X1"/>
    <property type="match status" value="1"/>
</dbReference>
<keyword evidence="3" id="KW-0805">Transcription regulation</keyword>
<keyword evidence="5" id="KW-0804">Transcription</keyword>
<dbReference type="InterPro" id="IPR050663">
    <property type="entry name" value="Ankyrin-SOCS_Box"/>
</dbReference>
<reference evidence="9" key="1">
    <citation type="submission" date="2018-07" db="EMBL/GenBank/DDBJ databases">
        <title>Comparative genomics of catfishes provides insights into carnivory and benthic adaptation.</title>
        <authorList>
            <person name="Zhang Y."/>
            <person name="Wang D."/>
            <person name="Peng Z."/>
            <person name="Zheng S."/>
            <person name="Shao F."/>
            <person name="Tao W."/>
        </authorList>
    </citation>
    <scope>NUCLEOTIDE SEQUENCE</scope>
    <source>
        <strain evidence="9">Chongqing</strain>
    </source>
</reference>
<comment type="caution">
    <text evidence="9">The sequence shown here is derived from an EMBL/GenBank/DDBJ whole genome shotgun (WGS) entry which is preliminary data.</text>
</comment>
<feature type="repeat" description="ANK" evidence="7">
    <location>
        <begin position="93"/>
        <end position="125"/>
    </location>
</feature>
<keyword evidence="8" id="KW-0175">Coiled coil</keyword>
<dbReference type="EMBL" id="MU592027">
    <property type="protein sequence ID" value="KAI5607245.1"/>
    <property type="molecule type" value="Genomic_DNA"/>
</dbReference>
<dbReference type="AlphaFoldDB" id="A0AAD5A0Y8"/>
<feature type="coiled-coil region" evidence="8">
    <location>
        <begin position="308"/>
        <end position="349"/>
    </location>
</feature>
<protein>
    <submittedName>
        <fullName evidence="9">GA repeat binding protein, beta 2a</fullName>
    </submittedName>
</protein>
<dbReference type="SMART" id="SM00248">
    <property type="entry name" value="ANK"/>
    <property type="match status" value="4"/>
</dbReference>
<dbReference type="SUPFAM" id="SSF48403">
    <property type="entry name" value="Ankyrin repeat"/>
    <property type="match status" value="1"/>
</dbReference>
<accession>A0AAD5A0Y8</accession>
<dbReference type="InterPro" id="IPR036770">
    <property type="entry name" value="Ankyrin_rpt-contain_sf"/>
</dbReference>
<evidence type="ECO:0000313" key="10">
    <source>
        <dbReference type="Proteomes" id="UP001205998"/>
    </source>
</evidence>
<dbReference type="Proteomes" id="UP001205998">
    <property type="component" value="Unassembled WGS sequence"/>
</dbReference>
<evidence type="ECO:0000256" key="3">
    <source>
        <dbReference type="ARBA" id="ARBA00023015"/>
    </source>
</evidence>
<keyword evidence="6" id="KW-0539">Nucleus</keyword>
<dbReference type="PRINTS" id="PR01415">
    <property type="entry name" value="ANKYRIN"/>
</dbReference>
<dbReference type="GO" id="GO:0005634">
    <property type="term" value="C:nucleus"/>
    <property type="evidence" value="ECO:0007669"/>
    <property type="project" value="UniProtKB-SubCell"/>
</dbReference>
<name>A0AAD5A0Y8_SILAS</name>
<gene>
    <name evidence="9" type="ORF">C0J50_6997</name>
</gene>
<comment type="subcellular location">
    <subcellularLocation>
        <location evidence="1">Nucleus</location>
    </subcellularLocation>
</comment>